<sequence length="93" mass="9936">MRGIIEPFGVLIVNHSIMAYLYRHQAVGGTVTSEKNGSRRSFGKDGPEPAEGGTSGTNVLPSVNGTHVLRMQELLGHCRGTEERKDGESTPTG</sequence>
<reference evidence="3" key="1">
    <citation type="submission" date="2013-01" db="EMBL/GenBank/DDBJ databases">
        <title>Draft Genome Sequence of a Mulberry Tree, Morus notabilis C.K. Schneid.</title>
        <authorList>
            <person name="He N."/>
            <person name="Zhao S."/>
        </authorList>
    </citation>
    <scope>NUCLEOTIDE SEQUENCE</scope>
</reference>
<gene>
    <name evidence="2" type="ORF">L484_009451</name>
</gene>
<accession>W9S775</accession>
<feature type="region of interest" description="Disordered" evidence="1">
    <location>
        <begin position="30"/>
        <end position="63"/>
    </location>
</feature>
<name>W9S775_9ROSA</name>
<dbReference type="Proteomes" id="UP000030645">
    <property type="component" value="Unassembled WGS sequence"/>
</dbReference>
<evidence type="ECO:0000313" key="3">
    <source>
        <dbReference type="Proteomes" id="UP000030645"/>
    </source>
</evidence>
<dbReference type="EMBL" id="KE345769">
    <property type="protein sequence ID" value="EXC14797.1"/>
    <property type="molecule type" value="Genomic_DNA"/>
</dbReference>
<organism evidence="2 3">
    <name type="scientific">Morus notabilis</name>
    <dbReference type="NCBI Taxonomy" id="981085"/>
    <lineage>
        <taxon>Eukaryota</taxon>
        <taxon>Viridiplantae</taxon>
        <taxon>Streptophyta</taxon>
        <taxon>Embryophyta</taxon>
        <taxon>Tracheophyta</taxon>
        <taxon>Spermatophyta</taxon>
        <taxon>Magnoliopsida</taxon>
        <taxon>eudicotyledons</taxon>
        <taxon>Gunneridae</taxon>
        <taxon>Pentapetalae</taxon>
        <taxon>rosids</taxon>
        <taxon>fabids</taxon>
        <taxon>Rosales</taxon>
        <taxon>Moraceae</taxon>
        <taxon>Moreae</taxon>
        <taxon>Morus</taxon>
    </lineage>
</organism>
<keyword evidence="3" id="KW-1185">Reference proteome</keyword>
<protein>
    <submittedName>
        <fullName evidence="2">Uncharacterized protein</fullName>
    </submittedName>
</protein>
<proteinExistence type="predicted"/>
<evidence type="ECO:0000256" key="1">
    <source>
        <dbReference type="SAM" id="MobiDB-lite"/>
    </source>
</evidence>
<dbReference type="AlphaFoldDB" id="W9S775"/>
<evidence type="ECO:0000313" key="2">
    <source>
        <dbReference type="EMBL" id="EXC14797.1"/>
    </source>
</evidence>